<feature type="domain" description="Type II secretion system protein GspF" evidence="7">
    <location>
        <begin position="173"/>
        <end position="301"/>
    </location>
</feature>
<dbReference type="InterPro" id="IPR018076">
    <property type="entry name" value="T2SS_GspF_dom"/>
</dbReference>
<keyword evidence="4 6" id="KW-1133">Transmembrane helix</keyword>
<dbReference type="HOGENOM" id="CLU_056917_0_1_7"/>
<evidence type="ECO:0000256" key="6">
    <source>
        <dbReference type="SAM" id="Phobius"/>
    </source>
</evidence>
<sequence length="317" mass="34030">MLLFAITLCVAASVGLFAYAVGAMREERRRRREFAVRAMAVLHPAGGPGGEALGRPGLVGWLIGLGQGLATRFGEAVKPKEAKELSKTRANLVHAGFRQPGAVEIYWGIKAGAGLVGLVVGALLALSGRLPGQYKMFVALACVAGGFYLPGLLLDARVKKRQKAIQRGLPDALDLLVVCVEAGMGLDAAIYRVCVEMASKEPVLSSELRLLTLELRAGKSRREALKNLSSRIGLEDMGSLVAMLIQTDMFGTSIAQTLRVYADSMRTKRFQLAEELAAKLPVKLLFPLIFFIFPTLLIVILGPAVISLMKMFGGIAH</sequence>
<accession>G7QAS0</accession>
<evidence type="ECO:0000256" key="3">
    <source>
        <dbReference type="ARBA" id="ARBA00022692"/>
    </source>
</evidence>
<dbReference type="GO" id="GO:0005886">
    <property type="term" value="C:plasma membrane"/>
    <property type="evidence" value="ECO:0007669"/>
    <property type="project" value="UniProtKB-SubCell"/>
</dbReference>
<evidence type="ECO:0000256" key="1">
    <source>
        <dbReference type="ARBA" id="ARBA00004651"/>
    </source>
</evidence>
<organism evidence="8 9">
    <name type="scientific">Solidesulfovibrio carbinoliphilus subsp. oakridgensis</name>
    <dbReference type="NCBI Taxonomy" id="694327"/>
    <lineage>
        <taxon>Bacteria</taxon>
        <taxon>Pseudomonadati</taxon>
        <taxon>Thermodesulfobacteriota</taxon>
        <taxon>Desulfovibrionia</taxon>
        <taxon>Desulfovibrionales</taxon>
        <taxon>Desulfovibrionaceae</taxon>
        <taxon>Solidesulfovibrio</taxon>
    </lineage>
</organism>
<feature type="transmembrane region" description="Helical" evidence="6">
    <location>
        <begin position="105"/>
        <end position="125"/>
    </location>
</feature>
<dbReference type="eggNOG" id="COG2064">
    <property type="taxonomic scope" value="Bacteria"/>
</dbReference>
<evidence type="ECO:0000259" key="7">
    <source>
        <dbReference type="Pfam" id="PF00482"/>
    </source>
</evidence>
<evidence type="ECO:0000256" key="2">
    <source>
        <dbReference type="ARBA" id="ARBA00022475"/>
    </source>
</evidence>
<dbReference type="STRING" id="694327.DFW101_3302"/>
<name>G7QAS0_9BACT</name>
<protein>
    <submittedName>
        <fullName evidence="8">Type II secretion system F domain protein</fullName>
    </submittedName>
</protein>
<dbReference type="RefSeq" id="WP_009182633.1">
    <property type="nucleotide sequence ID" value="NZ_CM001368.1"/>
</dbReference>
<keyword evidence="9" id="KW-1185">Reference proteome</keyword>
<keyword evidence="5 6" id="KW-0472">Membrane</keyword>
<dbReference type="PANTHER" id="PTHR35007:SF2">
    <property type="entry name" value="PILUS ASSEMBLE PROTEIN"/>
    <property type="match status" value="1"/>
</dbReference>
<dbReference type="OrthoDB" id="9810662at2"/>
<dbReference type="Proteomes" id="UP000004662">
    <property type="component" value="Chromosome"/>
</dbReference>
<evidence type="ECO:0000256" key="4">
    <source>
        <dbReference type="ARBA" id="ARBA00022989"/>
    </source>
</evidence>
<keyword evidence="2" id="KW-1003">Cell membrane</keyword>
<reference evidence="9" key="1">
    <citation type="journal article" date="2015" name="Genome Announc.">
        <title>High-Quality Draft Genome Sequence of Desulfovibrio carbinoliphilus FW-101-2B, an Organic Acid-Oxidizing Sulfate-Reducing Bacterium Isolated from Uranium(VI)-Contaminated Groundwater.</title>
        <authorList>
            <person name="Ramsay B.D."/>
            <person name="Hwang C."/>
            <person name="Woo H.L."/>
            <person name="Carroll S.L."/>
            <person name="Lucas S."/>
            <person name="Han J."/>
            <person name="Lapidus A.L."/>
            <person name="Cheng J.F."/>
            <person name="Goodwin L.A."/>
            <person name="Pitluck S."/>
            <person name="Peters L."/>
            <person name="Chertkov O."/>
            <person name="Held B."/>
            <person name="Detter J.C."/>
            <person name="Han C.S."/>
            <person name="Tapia R."/>
            <person name="Land M.L."/>
            <person name="Hauser L.J."/>
            <person name="Kyrpides N.C."/>
            <person name="Ivanova N.N."/>
            <person name="Mikhailova N."/>
            <person name="Pagani I."/>
            <person name="Woyke T."/>
            <person name="Arkin A.P."/>
            <person name="Dehal P."/>
            <person name="Chivian D."/>
            <person name="Criddle C.S."/>
            <person name="Wu W."/>
            <person name="Chakraborty R."/>
            <person name="Hazen T.C."/>
            <person name="Fields M.W."/>
        </authorList>
    </citation>
    <scope>NUCLEOTIDE SEQUENCE [LARGE SCALE GENOMIC DNA]</scope>
    <source>
        <strain evidence="9">FW-101-2B</strain>
    </source>
</reference>
<evidence type="ECO:0000256" key="5">
    <source>
        <dbReference type="ARBA" id="ARBA00023136"/>
    </source>
</evidence>
<dbReference type="PANTHER" id="PTHR35007">
    <property type="entry name" value="INTEGRAL MEMBRANE PROTEIN-RELATED"/>
    <property type="match status" value="1"/>
</dbReference>
<dbReference type="EMBL" id="CM001368">
    <property type="protein sequence ID" value="EHJ49301.1"/>
    <property type="molecule type" value="Genomic_DNA"/>
</dbReference>
<evidence type="ECO:0000313" key="8">
    <source>
        <dbReference type="EMBL" id="EHJ49301.1"/>
    </source>
</evidence>
<keyword evidence="3 6" id="KW-0812">Transmembrane</keyword>
<proteinExistence type="predicted"/>
<dbReference type="AlphaFoldDB" id="G7QAS0"/>
<dbReference type="Pfam" id="PF00482">
    <property type="entry name" value="T2SSF"/>
    <property type="match status" value="1"/>
</dbReference>
<gene>
    <name evidence="8" type="ORF">DFW101_3302</name>
</gene>
<feature type="transmembrane region" description="Helical" evidence="6">
    <location>
        <begin position="137"/>
        <end position="154"/>
    </location>
</feature>
<comment type="subcellular location">
    <subcellularLocation>
        <location evidence="1">Cell membrane</location>
        <topology evidence="1">Multi-pass membrane protein</topology>
    </subcellularLocation>
</comment>
<evidence type="ECO:0000313" key="9">
    <source>
        <dbReference type="Proteomes" id="UP000004662"/>
    </source>
</evidence>
<feature type="transmembrane region" description="Helical" evidence="6">
    <location>
        <begin position="284"/>
        <end position="309"/>
    </location>
</feature>